<dbReference type="InterPro" id="IPR018996">
    <property type="entry name" value="Man1/Src1-like_C"/>
</dbReference>
<keyword evidence="3 8" id="KW-0812">Transmembrane</keyword>
<dbReference type="Gene3D" id="1.10.10.1180">
    <property type="entry name" value="MAN1, winged-helix domain"/>
    <property type="match status" value="1"/>
</dbReference>
<feature type="transmembrane region" description="Helical" evidence="8">
    <location>
        <begin position="410"/>
        <end position="433"/>
    </location>
</feature>
<dbReference type="FunFam" id="1.10.720.40:FF:000001">
    <property type="entry name" value="LEM domain containing 2, isoform CRA_a"/>
    <property type="match status" value="1"/>
</dbReference>
<dbReference type="STRING" id="1611254.A0A2G5V6H2"/>
<feature type="region of interest" description="Disordered" evidence="7">
    <location>
        <begin position="81"/>
        <end position="237"/>
    </location>
</feature>
<evidence type="ECO:0000256" key="8">
    <source>
        <dbReference type="SAM" id="Phobius"/>
    </source>
</evidence>
<feature type="transmembrane region" description="Helical" evidence="8">
    <location>
        <begin position="6"/>
        <end position="28"/>
    </location>
</feature>
<name>A0A2G5V6H2_9PELO</name>
<feature type="domain" description="LEM" evidence="9">
    <location>
        <begin position="38"/>
        <end position="82"/>
    </location>
</feature>
<dbReference type="Proteomes" id="UP000230233">
    <property type="component" value="Chromosome II"/>
</dbReference>
<dbReference type="InterPro" id="IPR052277">
    <property type="entry name" value="INM_ESCRT-Associated"/>
</dbReference>
<evidence type="ECO:0000313" key="10">
    <source>
        <dbReference type="EMBL" id="PIC47359.1"/>
    </source>
</evidence>
<evidence type="ECO:0000256" key="4">
    <source>
        <dbReference type="ARBA" id="ARBA00022989"/>
    </source>
</evidence>
<feature type="compositionally biased region" description="Polar residues" evidence="7">
    <location>
        <begin position="163"/>
        <end position="190"/>
    </location>
</feature>
<dbReference type="GO" id="GO:0031490">
    <property type="term" value="F:chromatin DNA binding"/>
    <property type="evidence" value="ECO:0007669"/>
    <property type="project" value="TreeGrafter"/>
</dbReference>
<dbReference type="InterPro" id="IPR011015">
    <property type="entry name" value="LEM/LEM-like_dom_sf"/>
</dbReference>
<dbReference type="GO" id="GO:0030514">
    <property type="term" value="P:negative regulation of BMP signaling pathway"/>
    <property type="evidence" value="ECO:0007669"/>
    <property type="project" value="TreeGrafter"/>
</dbReference>
<dbReference type="Pfam" id="PF03020">
    <property type="entry name" value="LEM"/>
    <property type="match status" value="1"/>
</dbReference>
<dbReference type="PROSITE" id="PS50954">
    <property type="entry name" value="LEM"/>
    <property type="match status" value="1"/>
</dbReference>
<comment type="caution">
    <text evidence="10">The sequence shown here is derived from an EMBL/GenBank/DDBJ whole genome shotgun (WGS) entry which is preliminary data.</text>
</comment>
<feature type="compositionally biased region" description="Pro residues" evidence="7">
    <location>
        <begin position="88"/>
        <end position="106"/>
    </location>
</feature>
<feature type="compositionally biased region" description="Acidic residues" evidence="7">
    <location>
        <begin position="146"/>
        <end position="159"/>
    </location>
</feature>
<keyword evidence="2" id="KW-0597">Phosphoprotein</keyword>
<evidence type="ECO:0000256" key="1">
    <source>
        <dbReference type="ARBA" id="ARBA00004473"/>
    </source>
</evidence>
<evidence type="ECO:0000256" key="3">
    <source>
        <dbReference type="ARBA" id="ARBA00022692"/>
    </source>
</evidence>
<keyword evidence="5 8" id="KW-0472">Membrane</keyword>
<dbReference type="SUPFAM" id="SSF63451">
    <property type="entry name" value="LEM domain"/>
    <property type="match status" value="1"/>
</dbReference>
<dbReference type="CDD" id="cd12940">
    <property type="entry name" value="LEM_LAP2_LEMD1"/>
    <property type="match status" value="1"/>
</dbReference>
<dbReference type="GO" id="GO:0006998">
    <property type="term" value="P:nuclear envelope organization"/>
    <property type="evidence" value="ECO:0007669"/>
    <property type="project" value="TreeGrafter"/>
</dbReference>
<feature type="compositionally biased region" description="Polar residues" evidence="7">
    <location>
        <begin position="132"/>
        <end position="142"/>
    </location>
</feature>
<dbReference type="Pfam" id="PF09402">
    <property type="entry name" value="MSC"/>
    <property type="match status" value="1"/>
</dbReference>
<reference evidence="11" key="1">
    <citation type="submission" date="2017-10" db="EMBL/GenBank/DDBJ databases">
        <title>Rapid genome shrinkage in a self-fertile nematode reveals novel sperm competition proteins.</title>
        <authorList>
            <person name="Yin D."/>
            <person name="Schwarz E.M."/>
            <person name="Thomas C.G."/>
            <person name="Felde R.L."/>
            <person name="Korf I.F."/>
            <person name="Cutter A.D."/>
            <person name="Schartner C.M."/>
            <person name="Ralston E.J."/>
            <person name="Meyer B.J."/>
            <person name="Haag E.S."/>
        </authorList>
    </citation>
    <scope>NUCLEOTIDE SEQUENCE [LARGE SCALE GENOMIC DNA]</scope>
    <source>
        <strain evidence="11">JU1422</strain>
    </source>
</reference>
<keyword evidence="11" id="KW-1185">Reference proteome</keyword>
<dbReference type="InterPro" id="IPR003887">
    <property type="entry name" value="LEM_dom"/>
</dbReference>
<evidence type="ECO:0000259" key="9">
    <source>
        <dbReference type="PROSITE" id="PS50954"/>
    </source>
</evidence>
<dbReference type="InterPro" id="IPR041885">
    <property type="entry name" value="MAN1_winged_helix_dom"/>
</dbReference>
<keyword evidence="6" id="KW-0539">Nucleus</keyword>
<dbReference type="PANTHER" id="PTHR13428">
    <property type="entry name" value="INNER NUCLEAR MEMBRANE PROTEIN MAN1 LEM DOMAIN CONTAINING PROTEIN"/>
    <property type="match status" value="1"/>
</dbReference>
<sequence length="536" mass="58912">MLRKSTLPFTIPLAFISFPQALLLLKFIEITTISEKKMVDVEKMSDAELRAELNVRGANVGPVTGTTRSLYEKKLKKLLAAGGKTPARPTPSAAPKPAPKPTPKPVAVPKSPARQAEKSPNTSRRSVGRPAANSTINSTFNRSEAEEMSDSDEDGEQDEILSPKSQASFRSANTTSTSVGRGRPVSSTPTKKLSPVISKPISKPTIPSSARTSTTKTTINTTTRIPTTPKNIHVPVPGLITDFTPSFATFGSDRPGATPPRRSIYNSKVSKTLHDLGNTTGEEDEDDYEGQEASRIIYKSEEPPKGIVKNAWNKVLGYGFNASKVPGDSYDLRAGSSRIRVQKNPRTGKVTVKQSNVFNDAIYVALYALIILFVVLVVAYALTTHQPKTADFAGYWGVFKAAGRDTLNFFYNYAILPIVSLGLLIVLGAGIYLGHRKYKEAKELEETKLYELIDRITELIKESSADGDPYVSQPHVRDVMFPPSKRRSAEMNRWEQAVRFIDTNESRVATDVIVLPSGNECAVWKWIGNQSTHKRW</sequence>
<dbReference type="EMBL" id="PDUG01000002">
    <property type="protein sequence ID" value="PIC47359.1"/>
    <property type="molecule type" value="Genomic_DNA"/>
</dbReference>
<comment type="subcellular location">
    <subcellularLocation>
        <location evidence="1">Nucleus inner membrane</location>
        <topology evidence="1">Multi-pass membrane protein</topology>
    </subcellularLocation>
</comment>
<feature type="compositionally biased region" description="Low complexity" evidence="7">
    <location>
        <begin position="191"/>
        <end position="231"/>
    </location>
</feature>
<evidence type="ECO:0000256" key="7">
    <source>
        <dbReference type="SAM" id="MobiDB-lite"/>
    </source>
</evidence>
<dbReference type="OrthoDB" id="118234at2759"/>
<gene>
    <name evidence="10" type="primary">Cni-lem-2</name>
    <name evidence="10" type="synonym">Cnig_chr_II.g6743</name>
    <name evidence="10" type="ORF">B9Z55_006743</name>
</gene>
<evidence type="ECO:0000256" key="5">
    <source>
        <dbReference type="ARBA" id="ARBA00023136"/>
    </source>
</evidence>
<proteinExistence type="predicted"/>
<dbReference type="PANTHER" id="PTHR13428:SF12">
    <property type="entry name" value="INNER NUCLEAR MEMBRANE PROTEIN MAN1"/>
    <property type="match status" value="1"/>
</dbReference>
<dbReference type="GO" id="GO:0005637">
    <property type="term" value="C:nuclear inner membrane"/>
    <property type="evidence" value="ECO:0007669"/>
    <property type="project" value="UniProtKB-SubCell"/>
</dbReference>
<dbReference type="AlphaFoldDB" id="A0A2G5V6H2"/>
<evidence type="ECO:0000256" key="2">
    <source>
        <dbReference type="ARBA" id="ARBA00022553"/>
    </source>
</evidence>
<organism evidence="10 11">
    <name type="scientific">Caenorhabditis nigoni</name>
    <dbReference type="NCBI Taxonomy" id="1611254"/>
    <lineage>
        <taxon>Eukaryota</taxon>
        <taxon>Metazoa</taxon>
        <taxon>Ecdysozoa</taxon>
        <taxon>Nematoda</taxon>
        <taxon>Chromadorea</taxon>
        <taxon>Rhabditida</taxon>
        <taxon>Rhabditina</taxon>
        <taxon>Rhabditomorpha</taxon>
        <taxon>Rhabditoidea</taxon>
        <taxon>Rhabditidae</taxon>
        <taxon>Peloderinae</taxon>
        <taxon>Caenorhabditis</taxon>
    </lineage>
</organism>
<evidence type="ECO:0000256" key="6">
    <source>
        <dbReference type="ARBA" id="ARBA00023242"/>
    </source>
</evidence>
<protein>
    <recommendedName>
        <fullName evidence="9">LEM domain-containing protein</fullName>
    </recommendedName>
</protein>
<dbReference type="SMART" id="SM00540">
    <property type="entry name" value="LEM"/>
    <property type="match status" value="1"/>
</dbReference>
<keyword evidence="4 8" id="KW-1133">Transmembrane helix</keyword>
<dbReference type="Gene3D" id="1.10.720.40">
    <property type="match status" value="1"/>
</dbReference>
<feature type="transmembrane region" description="Helical" evidence="8">
    <location>
        <begin position="361"/>
        <end position="382"/>
    </location>
</feature>
<evidence type="ECO:0000313" key="11">
    <source>
        <dbReference type="Proteomes" id="UP000230233"/>
    </source>
</evidence>
<accession>A0A2G5V6H2</accession>